<dbReference type="Gene3D" id="1.20.1250.20">
    <property type="entry name" value="MFS general substrate transporter like domains"/>
    <property type="match status" value="1"/>
</dbReference>
<dbReference type="PROSITE" id="PS50850">
    <property type="entry name" value="MFS"/>
    <property type="match status" value="1"/>
</dbReference>
<dbReference type="AlphaFoldDB" id="A0A1V3ZYQ4"/>
<feature type="transmembrane region" description="Helical" evidence="5">
    <location>
        <begin position="340"/>
        <end position="362"/>
    </location>
</feature>
<dbReference type="CDD" id="cd17339">
    <property type="entry name" value="MFS_NIMT_CynX_like"/>
    <property type="match status" value="1"/>
</dbReference>
<feature type="transmembrane region" description="Helical" evidence="5">
    <location>
        <begin position="306"/>
        <end position="328"/>
    </location>
</feature>
<keyword evidence="3 5" id="KW-1133">Transmembrane helix</keyword>
<accession>A0A1V3ZYQ4</accession>
<dbReference type="InterPro" id="IPR020846">
    <property type="entry name" value="MFS_dom"/>
</dbReference>
<proteinExistence type="predicted"/>
<feature type="transmembrane region" description="Helical" evidence="5">
    <location>
        <begin position="167"/>
        <end position="186"/>
    </location>
</feature>
<evidence type="ECO:0000256" key="1">
    <source>
        <dbReference type="ARBA" id="ARBA00004651"/>
    </source>
</evidence>
<comment type="caution">
    <text evidence="7">The sequence shown here is derived from an EMBL/GenBank/DDBJ whole genome shotgun (WGS) entry which is preliminary data.</text>
</comment>
<feature type="transmembrane region" description="Helical" evidence="5">
    <location>
        <begin position="12"/>
        <end position="30"/>
    </location>
</feature>
<evidence type="ECO:0000259" key="6">
    <source>
        <dbReference type="PROSITE" id="PS50850"/>
    </source>
</evidence>
<feature type="transmembrane region" description="Helical" evidence="5">
    <location>
        <begin position="281"/>
        <end position="300"/>
    </location>
</feature>
<feature type="transmembrane region" description="Helical" evidence="5">
    <location>
        <begin position="253"/>
        <end position="274"/>
    </location>
</feature>
<feature type="transmembrane region" description="Helical" evidence="5">
    <location>
        <begin position="134"/>
        <end position="155"/>
    </location>
</feature>
<dbReference type="InterPro" id="IPR052524">
    <property type="entry name" value="MFS_Cyanate_Porter"/>
</dbReference>
<organism evidence="7 8">
    <name type="scientific">Streptomyces tsukubensis</name>
    <dbReference type="NCBI Taxonomy" id="83656"/>
    <lineage>
        <taxon>Bacteria</taxon>
        <taxon>Bacillati</taxon>
        <taxon>Actinomycetota</taxon>
        <taxon>Actinomycetes</taxon>
        <taxon>Kitasatosporales</taxon>
        <taxon>Streptomycetaceae</taxon>
        <taxon>Streptomyces</taxon>
    </lineage>
</organism>
<feature type="transmembrane region" description="Helical" evidence="5">
    <location>
        <begin position="215"/>
        <end position="233"/>
    </location>
</feature>
<gene>
    <name evidence="7" type="ORF">B1H18_34005</name>
</gene>
<feature type="transmembrane region" description="Helical" evidence="5">
    <location>
        <begin position="368"/>
        <end position="391"/>
    </location>
</feature>
<dbReference type="InterPro" id="IPR036259">
    <property type="entry name" value="MFS_trans_sf"/>
</dbReference>
<dbReference type="GO" id="GO:0005886">
    <property type="term" value="C:plasma membrane"/>
    <property type="evidence" value="ECO:0007669"/>
    <property type="project" value="UniProtKB-SubCell"/>
</dbReference>
<feature type="domain" description="Major facilitator superfamily (MFS) profile" evidence="6">
    <location>
        <begin position="11"/>
        <end position="395"/>
    </location>
</feature>
<evidence type="ECO:0000313" key="7">
    <source>
        <dbReference type="EMBL" id="OON71420.1"/>
    </source>
</evidence>
<reference evidence="7 8" key="1">
    <citation type="submission" date="2017-02" db="EMBL/GenBank/DDBJ databases">
        <title>Draft Genome Sequence of Streptomyces tsukubaensis F601, a Producer of the immunosuppressant tacrolimus FK506.</title>
        <authorList>
            <person name="Zong G."/>
            <person name="Zhong C."/>
            <person name="Fu J."/>
            <person name="Qin R."/>
            <person name="Cao G."/>
        </authorList>
    </citation>
    <scope>NUCLEOTIDE SEQUENCE [LARGE SCALE GENOMIC DNA]</scope>
    <source>
        <strain evidence="7 8">F601</strain>
    </source>
</reference>
<keyword evidence="8" id="KW-1185">Reference proteome</keyword>
<sequence>MPPDPSATTSTGVHLAIGVILLALNLRPALVAVSPMLDAIRTDTGMSATTAGLLTTLPLLCFGLLSPLAPRMGRRFGMEPALLGAMVLVCGGTALRLLPSMVALLGGTVIVGAGIAVANVLLPGVIKRDFPSRVGLMTGLYSMSLFGGAALAAGITVPLGDAIGLSWRPTLALWGVLGLVALAVWLPQTRRHSRVSAAEASGAAHPVRGMWRHPVAWLVTAFMGLQSLTYYAATAWLPTIFTDAGMAQGTAGWMLSFSSLLGIAGAFLAPVLAARLGRPGAVAAFGALLIICGFAGMATAPVGGAYLWMAMLGLGQGASISLSMLFIVQRAPDTRHAAQLSSMAQTFGYLLAATGPLALGAVHELTGAWTVPLIVLMVVLVPQGLAGLGAARDRHAAPAQRGDSVTGG</sequence>
<dbReference type="PANTHER" id="PTHR23523:SF2">
    <property type="entry name" value="2-NITROIMIDAZOLE TRANSPORTER"/>
    <property type="match status" value="1"/>
</dbReference>
<feature type="transmembrane region" description="Helical" evidence="5">
    <location>
        <begin position="104"/>
        <end position="122"/>
    </location>
</feature>
<comment type="subcellular location">
    <subcellularLocation>
        <location evidence="1">Cell membrane</location>
        <topology evidence="1">Multi-pass membrane protein</topology>
    </subcellularLocation>
</comment>
<name>A0A1V3ZYQ4_9ACTN</name>
<dbReference type="Proteomes" id="UP000190539">
    <property type="component" value="Unassembled WGS sequence"/>
</dbReference>
<dbReference type="Pfam" id="PF07690">
    <property type="entry name" value="MFS_1"/>
    <property type="match status" value="1"/>
</dbReference>
<evidence type="ECO:0000256" key="2">
    <source>
        <dbReference type="ARBA" id="ARBA00022692"/>
    </source>
</evidence>
<keyword evidence="4 5" id="KW-0472">Membrane</keyword>
<evidence type="ECO:0000256" key="4">
    <source>
        <dbReference type="ARBA" id="ARBA00023136"/>
    </source>
</evidence>
<feature type="transmembrane region" description="Helical" evidence="5">
    <location>
        <begin position="81"/>
        <end position="98"/>
    </location>
</feature>
<dbReference type="EMBL" id="MVFC01000059">
    <property type="protein sequence ID" value="OON71420.1"/>
    <property type="molecule type" value="Genomic_DNA"/>
</dbReference>
<evidence type="ECO:0000313" key="8">
    <source>
        <dbReference type="Proteomes" id="UP000190539"/>
    </source>
</evidence>
<dbReference type="PANTHER" id="PTHR23523">
    <property type="match status" value="1"/>
</dbReference>
<evidence type="ECO:0000256" key="3">
    <source>
        <dbReference type="ARBA" id="ARBA00022989"/>
    </source>
</evidence>
<dbReference type="InterPro" id="IPR011701">
    <property type="entry name" value="MFS"/>
</dbReference>
<keyword evidence="2 5" id="KW-0812">Transmembrane</keyword>
<dbReference type="STRING" id="83656.B1H18_34005"/>
<feature type="transmembrane region" description="Helical" evidence="5">
    <location>
        <begin position="50"/>
        <end position="69"/>
    </location>
</feature>
<evidence type="ECO:0000256" key="5">
    <source>
        <dbReference type="SAM" id="Phobius"/>
    </source>
</evidence>
<protein>
    <submittedName>
        <fullName evidence="7">MFS transporter</fullName>
    </submittedName>
</protein>
<dbReference type="GO" id="GO:0022857">
    <property type="term" value="F:transmembrane transporter activity"/>
    <property type="evidence" value="ECO:0007669"/>
    <property type="project" value="InterPro"/>
</dbReference>
<dbReference type="SUPFAM" id="SSF103473">
    <property type="entry name" value="MFS general substrate transporter"/>
    <property type="match status" value="1"/>
</dbReference>